<evidence type="ECO:0000313" key="4">
    <source>
        <dbReference type="Proteomes" id="UP000187191"/>
    </source>
</evidence>
<dbReference type="AlphaFoldDB" id="A0A1P8TGH7"/>
<dbReference type="RefSeq" id="WP_076684879.1">
    <property type="nucleotide sequence ID" value="NZ_CP015588.1"/>
</dbReference>
<evidence type="ECO:0000313" key="5">
    <source>
        <dbReference type="Proteomes" id="UP000596130"/>
    </source>
</evidence>
<dbReference type="Proteomes" id="UP000187191">
    <property type="component" value="Chromosome"/>
</dbReference>
<name>A0A1P8TGH7_9ACTN</name>
<feature type="signal peptide" evidence="1">
    <location>
        <begin position="1"/>
        <end position="31"/>
    </location>
</feature>
<evidence type="ECO:0008006" key="6">
    <source>
        <dbReference type="Google" id="ProtNLM"/>
    </source>
</evidence>
<gene>
    <name evidence="2" type="ORF">A7J05_14275</name>
    <name evidence="3" type="ORF">I8755_23290</name>
</gene>
<dbReference type="KEGG" id="ssia:A7J05_14275"/>
<dbReference type="PROSITE" id="PS51257">
    <property type="entry name" value="PROKAR_LIPOPROTEIN"/>
    <property type="match status" value="1"/>
</dbReference>
<keyword evidence="4" id="KW-1185">Reference proteome</keyword>
<evidence type="ECO:0000256" key="1">
    <source>
        <dbReference type="SAM" id="SignalP"/>
    </source>
</evidence>
<evidence type="ECO:0000313" key="3">
    <source>
        <dbReference type="EMBL" id="QQC91004.1"/>
    </source>
</evidence>
<evidence type="ECO:0000313" key="2">
    <source>
        <dbReference type="EMBL" id="APY86740.1"/>
    </source>
</evidence>
<keyword evidence="1" id="KW-0732">Signal</keyword>
<reference evidence="2 4" key="1">
    <citation type="submission" date="2016-05" db="EMBL/GenBank/DDBJ databases">
        <authorList>
            <person name="Gu J."/>
        </authorList>
    </citation>
    <scope>NUCLEOTIDE SEQUENCE [LARGE SCALE GENOMIC DNA]</scope>
    <source>
        <strain evidence="2 4">ACCC40021</strain>
    </source>
</reference>
<accession>A0A1P8TGH7</accession>
<dbReference type="OrthoDB" id="4131510at2"/>
<proteinExistence type="predicted"/>
<dbReference type="EMBL" id="CP065959">
    <property type="protein sequence ID" value="QQC91004.1"/>
    <property type="molecule type" value="Genomic_DNA"/>
</dbReference>
<dbReference type="EMBL" id="CP015588">
    <property type="protein sequence ID" value="APY86740.1"/>
    <property type="molecule type" value="Genomic_DNA"/>
</dbReference>
<reference evidence="3 5" key="2">
    <citation type="submission" date="2020-12" db="EMBL/GenBank/DDBJ databases">
        <title>Identification and biosynthesis of polyene macrolides produced by Streptomyces alfalfae Men-myco-93-63.</title>
        <authorList>
            <person name="Liu D."/>
            <person name="Li Y."/>
            <person name="Liu L."/>
            <person name="Han X."/>
            <person name="Shen F."/>
        </authorList>
    </citation>
    <scope>NUCLEOTIDE SEQUENCE [LARGE SCALE GENOMIC DNA]</scope>
    <source>
        <strain evidence="3 5">Men-myco-93-63</strain>
    </source>
</reference>
<protein>
    <recommendedName>
        <fullName evidence="6">Lipoprotein</fullName>
    </recommendedName>
</protein>
<sequence>MNGRSAAVRGRWPRAVALALALGAAATTLTACGSGGEVTYAGGTFDEVTPGATARAASADEVRGKKLAVEGMELLRTADTVRMGVDMTTPKGHQKVTLHMDRDSNCTGTFDAGPMQRGELIVVDGGTAYVRFSDASLDAIRDMAELRGPDAAATIRERTALARGKYLKIPAGTDSSRAVPGMKCDLDELTDKMVGGPDEGDVIKALPETRRYGRSVTPLVETEGGGDGEETTVYVAASGRPYILGVEGIEDGGQTMSMRMSAYDEPVVAKAPAAALTIDISRIRGGGALFEV</sequence>
<organism evidence="3 5">
    <name type="scientific">Streptomyces alfalfae</name>
    <dbReference type="NCBI Taxonomy" id="1642299"/>
    <lineage>
        <taxon>Bacteria</taxon>
        <taxon>Bacillati</taxon>
        <taxon>Actinomycetota</taxon>
        <taxon>Actinomycetes</taxon>
        <taxon>Kitasatosporales</taxon>
        <taxon>Streptomycetaceae</taxon>
        <taxon>Streptomyces</taxon>
    </lineage>
</organism>
<feature type="chain" id="PRO_5043148547" description="Lipoprotein" evidence="1">
    <location>
        <begin position="32"/>
        <end position="292"/>
    </location>
</feature>
<dbReference type="Proteomes" id="UP000596130">
    <property type="component" value="Chromosome"/>
</dbReference>